<organism evidence="14 15">
    <name type="scientific">Cohnella zeiphila</name>
    <dbReference type="NCBI Taxonomy" id="2761120"/>
    <lineage>
        <taxon>Bacteria</taxon>
        <taxon>Bacillati</taxon>
        <taxon>Bacillota</taxon>
        <taxon>Bacilli</taxon>
        <taxon>Bacillales</taxon>
        <taxon>Paenibacillaceae</taxon>
        <taxon>Cohnella</taxon>
    </lineage>
</organism>
<dbReference type="RefSeq" id="WP_185127645.1">
    <property type="nucleotide sequence ID" value="NZ_JACJVO010000003.1"/>
</dbReference>
<evidence type="ECO:0000259" key="12">
    <source>
        <dbReference type="PROSITE" id="PS50893"/>
    </source>
</evidence>
<comment type="caution">
    <text evidence="14">The sequence shown here is derived from an EMBL/GenBank/DDBJ whole genome shotgun (WGS) entry which is preliminary data.</text>
</comment>
<evidence type="ECO:0000256" key="1">
    <source>
        <dbReference type="ARBA" id="ARBA00004651"/>
    </source>
</evidence>
<keyword evidence="5" id="KW-0547">Nucleotide-binding</keyword>
<dbReference type="CDD" id="cd07346">
    <property type="entry name" value="ABC_6TM_exporters"/>
    <property type="match status" value="1"/>
</dbReference>
<evidence type="ECO:0000256" key="10">
    <source>
        <dbReference type="SAM" id="MobiDB-lite"/>
    </source>
</evidence>
<evidence type="ECO:0000256" key="2">
    <source>
        <dbReference type="ARBA" id="ARBA00022448"/>
    </source>
</evidence>
<gene>
    <name evidence="14" type="ORF">H7C18_03665</name>
</gene>
<dbReference type="SMART" id="SM00382">
    <property type="entry name" value="AAA"/>
    <property type="match status" value="1"/>
</dbReference>
<evidence type="ECO:0000256" key="4">
    <source>
        <dbReference type="ARBA" id="ARBA00022692"/>
    </source>
</evidence>
<dbReference type="GO" id="GO:0016887">
    <property type="term" value="F:ATP hydrolysis activity"/>
    <property type="evidence" value="ECO:0007669"/>
    <property type="project" value="InterPro"/>
</dbReference>
<dbReference type="InterPro" id="IPR003593">
    <property type="entry name" value="AAA+_ATPase"/>
</dbReference>
<feature type="domain" description="ABC transporter" evidence="12">
    <location>
        <begin position="348"/>
        <end position="581"/>
    </location>
</feature>
<dbReference type="GO" id="GO:0008234">
    <property type="term" value="F:cysteine-type peptidase activity"/>
    <property type="evidence" value="ECO:0007669"/>
    <property type="project" value="UniProtKB-KW"/>
</dbReference>
<dbReference type="AlphaFoldDB" id="A0A7X0SHJ7"/>
<keyword evidence="6" id="KW-0788">Thiol protease</keyword>
<evidence type="ECO:0000256" key="5">
    <source>
        <dbReference type="ARBA" id="ARBA00022741"/>
    </source>
</evidence>
<feature type="transmembrane region" description="Helical" evidence="11">
    <location>
        <begin position="136"/>
        <end position="155"/>
    </location>
</feature>
<dbReference type="EMBL" id="JACJVO010000003">
    <property type="protein sequence ID" value="MBB6729986.1"/>
    <property type="molecule type" value="Genomic_DNA"/>
</dbReference>
<dbReference type="Gene3D" id="1.20.1560.10">
    <property type="entry name" value="ABC transporter type 1, transmembrane domain"/>
    <property type="match status" value="1"/>
</dbReference>
<keyword evidence="6" id="KW-0645">Protease</keyword>
<protein>
    <submittedName>
        <fullName evidence="14">ABC transporter ATP-binding protein</fullName>
    </submittedName>
</protein>
<dbReference type="InterPro" id="IPR003439">
    <property type="entry name" value="ABC_transporter-like_ATP-bd"/>
</dbReference>
<dbReference type="GO" id="GO:0005524">
    <property type="term" value="F:ATP binding"/>
    <property type="evidence" value="ECO:0007669"/>
    <property type="project" value="UniProtKB-KW"/>
</dbReference>
<keyword evidence="6" id="KW-0378">Hydrolase</keyword>
<evidence type="ECO:0000256" key="9">
    <source>
        <dbReference type="ARBA" id="ARBA00023136"/>
    </source>
</evidence>
<evidence type="ECO:0000256" key="11">
    <source>
        <dbReference type="SAM" id="Phobius"/>
    </source>
</evidence>
<dbReference type="GO" id="GO:0005886">
    <property type="term" value="C:plasma membrane"/>
    <property type="evidence" value="ECO:0007669"/>
    <property type="project" value="UniProtKB-SubCell"/>
</dbReference>
<reference evidence="14 15" key="1">
    <citation type="submission" date="2020-08" db="EMBL/GenBank/DDBJ databases">
        <title>Cohnella phylogeny.</title>
        <authorList>
            <person name="Dunlap C."/>
        </authorList>
    </citation>
    <scope>NUCLEOTIDE SEQUENCE [LARGE SCALE GENOMIC DNA]</scope>
    <source>
        <strain evidence="14 15">CBP 2801</strain>
    </source>
</reference>
<dbReference type="PANTHER" id="PTHR43394">
    <property type="entry name" value="ATP-DEPENDENT PERMEASE MDL1, MITOCHONDRIAL"/>
    <property type="match status" value="1"/>
</dbReference>
<evidence type="ECO:0000256" key="6">
    <source>
        <dbReference type="ARBA" id="ARBA00022807"/>
    </source>
</evidence>
<keyword evidence="15" id="KW-1185">Reference proteome</keyword>
<dbReference type="Pfam" id="PF00005">
    <property type="entry name" value="ABC_tran"/>
    <property type="match status" value="1"/>
</dbReference>
<keyword evidence="2" id="KW-0813">Transport</keyword>
<feature type="transmembrane region" description="Helical" evidence="11">
    <location>
        <begin position="57"/>
        <end position="77"/>
    </location>
</feature>
<feature type="transmembrane region" description="Helical" evidence="11">
    <location>
        <begin position="244"/>
        <end position="264"/>
    </location>
</feature>
<keyword evidence="9 11" id="KW-0472">Membrane</keyword>
<dbReference type="Gene3D" id="3.40.50.300">
    <property type="entry name" value="P-loop containing nucleotide triphosphate hydrolases"/>
    <property type="match status" value="1"/>
</dbReference>
<evidence type="ECO:0000313" key="14">
    <source>
        <dbReference type="EMBL" id="MBB6729986.1"/>
    </source>
</evidence>
<dbReference type="PROSITE" id="PS50893">
    <property type="entry name" value="ABC_TRANSPORTER_2"/>
    <property type="match status" value="1"/>
</dbReference>
<keyword evidence="7 14" id="KW-0067">ATP-binding</keyword>
<dbReference type="PROSITE" id="PS00211">
    <property type="entry name" value="ABC_TRANSPORTER_1"/>
    <property type="match status" value="1"/>
</dbReference>
<dbReference type="InterPro" id="IPR011527">
    <property type="entry name" value="ABC1_TM_dom"/>
</dbReference>
<feature type="region of interest" description="Disordered" evidence="10">
    <location>
        <begin position="323"/>
        <end position="343"/>
    </location>
</feature>
<dbReference type="InterPro" id="IPR017871">
    <property type="entry name" value="ABC_transporter-like_CS"/>
</dbReference>
<keyword evidence="4 11" id="KW-0812">Transmembrane</keyword>
<evidence type="ECO:0000256" key="7">
    <source>
        <dbReference type="ARBA" id="ARBA00022840"/>
    </source>
</evidence>
<evidence type="ECO:0000256" key="8">
    <source>
        <dbReference type="ARBA" id="ARBA00022989"/>
    </source>
</evidence>
<dbReference type="SUPFAM" id="SSF90123">
    <property type="entry name" value="ABC transporter transmembrane region"/>
    <property type="match status" value="1"/>
</dbReference>
<proteinExistence type="predicted"/>
<sequence length="595" mass="64989">MHSFKLLRRALPLLAPRRRLVALGYFCMLLGIALATAQPMLFSLLIDKVLTGGRTEWLAPLLTLSFLFALAGALLGIARGAAFRYLGVKHILDLRERVLAHLRRIPLPEIEKHGPGKYSALLGWDTATVSNFIDNVLVELAFQSATMAFALAMIFYMDWRLGIAALLSAPLLVLVPRLYGKPISRYARRLRAHNEEIGAFMYETIQGSREIRAFGLEAWESERNGSMYRNLVANSTREAVFRTLSGQTSVLAIGAVIVFLYGFGSGQVQSGALTVGSLVAAIQYFNSLLHPITIMSNYFGDIKQGEVALDKIEDFLRIPAETASAGNNSGASNEREPDNSEDGLPIGLEARNLRVSCDGANILRGVGFRVRPGQFAAFVGRSGSGKTTLFKALLGLAGADSGELLLGGRPLAAWTRRELSRRVGVVFQETFVFAGTLLENIAIGRLSAAEEEIYEAACLAGLKPFVDALPHGLRTRIDNQGLQLSGGQRQRVAIARALLKRPDLLILDEPTSALDRATEEEVLASLRERMKGKTVLMSTHRVETVRAADVIYVLDKGSVADAGTHEELAARCPLYRELLAEAYRHDPERSPTYAG</sequence>
<dbReference type="InterPro" id="IPR027417">
    <property type="entry name" value="P-loop_NTPase"/>
</dbReference>
<dbReference type="InterPro" id="IPR036640">
    <property type="entry name" value="ABC1_TM_sf"/>
</dbReference>
<dbReference type="GO" id="GO:0015421">
    <property type="term" value="F:ABC-type oligopeptide transporter activity"/>
    <property type="evidence" value="ECO:0007669"/>
    <property type="project" value="TreeGrafter"/>
</dbReference>
<accession>A0A7X0SHJ7</accession>
<dbReference type="FunFam" id="3.40.50.300:FF:000299">
    <property type="entry name" value="ABC transporter ATP-binding protein/permease"/>
    <property type="match status" value="1"/>
</dbReference>
<dbReference type="Proteomes" id="UP000564644">
    <property type="component" value="Unassembled WGS sequence"/>
</dbReference>
<evidence type="ECO:0000256" key="3">
    <source>
        <dbReference type="ARBA" id="ARBA00022475"/>
    </source>
</evidence>
<dbReference type="PROSITE" id="PS50929">
    <property type="entry name" value="ABC_TM1F"/>
    <property type="match status" value="1"/>
</dbReference>
<dbReference type="PANTHER" id="PTHR43394:SF1">
    <property type="entry name" value="ATP-BINDING CASSETTE SUB-FAMILY B MEMBER 10, MITOCHONDRIAL"/>
    <property type="match status" value="1"/>
</dbReference>
<feature type="transmembrane region" description="Helical" evidence="11">
    <location>
        <begin position="161"/>
        <end position="179"/>
    </location>
</feature>
<comment type="subcellular location">
    <subcellularLocation>
        <location evidence="1">Cell membrane</location>
        <topology evidence="1">Multi-pass membrane protein</topology>
    </subcellularLocation>
</comment>
<keyword evidence="8 11" id="KW-1133">Transmembrane helix</keyword>
<feature type="domain" description="ABC transmembrane type-1" evidence="13">
    <location>
        <begin position="26"/>
        <end position="304"/>
    </location>
</feature>
<dbReference type="InterPro" id="IPR039421">
    <property type="entry name" value="Type_1_exporter"/>
</dbReference>
<dbReference type="Pfam" id="PF00664">
    <property type="entry name" value="ABC_membrane"/>
    <property type="match status" value="1"/>
</dbReference>
<dbReference type="SUPFAM" id="SSF52540">
    <property type="entry name" value="P-loop containing nucleoside triphosphate hydrolases"/>
    <property type="match status" value="1"/>
</dbReference>
<feature type="transmembrane region" description="Helical" evidence="11">
    <location>
        <begin position="20"/>
        <end position="45"/>
    </location>
</feature>
<evidence type="ECO:0000313" key="15">
    <source>
        <dbReference type="Proteomes" id="UP000564644"/>
    </source>
</evidence>
<keyword evidence="3" id="KW-1003">Cell membrane</keyword>
<name>A0A7X0SHJ7_9BACL</name>
<evidence type="ECO:0000259" key="13">
    <source>
        <dbReference type="PROSITE" id="PS50929"/>
    </source>
</evidence>